<dbReference type="Proteomes" id="UP000264840">
    <property type="component" value="Unplaced"/>
</dbReference>
<dbReference type="PROSITE" id="PS50082">
    <property type="entry name" value="WD_REPEATS_2"/>
    <property type="match status" value="5"/>
</dbReference>
<feature type="domain" description="Bromo" evidence="7">
    <location>
        <begin position="1191"/>
        <end position="1261"/>
    </location>
</feature>
<dbReference type="Pfam" id="PF25313">
    <property type="entry name" value="BRWD_AD"/>
    <property type="match status" value="1"/>
</dbReference>
<dbReference type="InterPro" id="IPR052060">
    <property type="entry name" value="Bromo_WD_repeat"/>
</dbReference>
<dbReference type="Gene3D" id="1.20.920.10">
    <property type="entry name" value="Bromodomain-like"/>
    <property type="match status" value="2"/>
</dbReference>
<keyword evidence="3 4" id="KW-0103">Bromodomain</keyword>
<feature type="compositionally biased region" description="Acidic residues" evidence="6">
    <location>
        <begin position="762"/>
        <end position="774"/>
    </location>
</feature>
<feature type="compositionally biased region" description="Polar residues" evidence="6">
    <location>
        <begin position="1643"/>
        <end position="1659"/>
    </location>
</feature>
<feature type="region of interest" description="Disordered" evidence="6">
    <location>
        <begin position="741"/>
        <end position="813"/>
    </location>
</feature>
<feature type="compositionally biased region" description="Basic and acidic residues" evidence="6">
    <location>
        <begin position="775"/>
        <end position="784"/>
    </location>
</feature>
<dbReference type="InterPro" id="IPR001487">
    <property type="entry name" value="Bromodomain"/>
</dbReference>
<dbReference type="PANTHER" id="PTHR16266">
    <property type="entry name" value="WD REPEAT DOMAIN 9"/>
    <property type="match status" value="1"/>
</dbReference>
<feature type="compositionally biased region" description="Basic and acidic residues" evidence="6">
    <location>
        <begin position="1453"/>
        <end position="1470"/>
    </location>
</feature>
<dbReference type="SUPFAM" id="SSF50978">
    <property type="entry name" value="WD40 repeat-like"/>
    <property type="match status" value="1"/>
</dbReference>
<evidence type="ECO:0000256" key="5">
    <source>
        <dbReference type="PROSITE-ProRule" id="PRU00221"/>
    </source>
</evidence>
<feature type="compositionally biased region" description="Basic and acidic residues" evidence="6">
    <location>
        <begin position="1697"/>
        <end position="1717"/>
    </location>
</feature>
<dbReference type="GeneTree" id="ENSGT00950000183107"/>
<feature type="compositionally biased region" description="Basic and acidic residues" evidence="6">
    <location>
        <begin position="1810"/>
        <end position="1821"/>
    </location>
</feature>
<dbReference type="PROSITE" id="PS50294">
    <property type="entry name" value="WD_REPEATS_REGION"/>
    <property type="match status" value="4"/>
</dbReference>
<dbReference type="SUPFAM" id="SSF47370">
    <property type="entry name" value="Bromodomain"/>
    <property type="match status" value="2"/>
</dbReference>
<feature type="repeat" description="WD" evidence="5">
    <location>
        <begin position="440"/>
        <end position="482"/>
    </location>
</feature>
<feature type="compositionally biased region" description="Low complexity" evidence="6">
    <location>
        <begin position="1683"/>
        <end position="1695"/>
    </location>
</feature>
<protein>
    <submittedName>
        <fullName evidence="8">Bromodomain and WD repeat domain containing 1</fullName>
    </submittedName>
</protein>
<dbReference type="FunFam" id="2.30.30.1040:FF:000003">
    <property type="entry name" value="Bromodomain and WD repeat domain containing 1"/>
    <property type="match status" value="1"/>
</dbReference>
<feature type="compositionally biased region" description="Basic and acidic residues" evidence="6">
    <location>
        <begin position="1519"/>
        <end position="1540"/>
    </location>
</feature>
<dbReference type="Gene3D" id="2.130.10.10">
    <property type="entry name" value="YVTN repeat-like/Quinoprotein amine dehydrogenase"/>
    <property type="match status" value="3"/>
</dbReference>
<feature type="compositionally biased region" description="Basic residues" evidence="6">
    <location>
        <begin position="1569"/>
        <end position="1578"/>
    </location>
</feature>
<dbReference type="FunFam" id="2.130.10.10:FF:000023">
    <property type="entry name" value="Bromodomain and WD repeat domain containing 1"/>
    <property type="match status" value="1"/>
</dbReference>
<evidence type="ECO:0000256" key="4">
    <source>
        <dbReference type="PROSITE-ProRule" id="PRU00035"/>
    </source>
</evidence>
<dbReference type="Gene3D" id="2.30.30.1040">
    <property type="match status" value="1"/>
</dbReference>
<dbReference type="PROSITE" id="PS00633">
    <property type="entry name" value="BROMODOMAIN_1"/>
    <property type="match status" value="1"/>
</dbReference>
<dbReference type="GO" id="GO:0005634">
    <property type="term" value="C:nucleus"/>
    <property type="evidence" value="ECO:0007669"/>
    <property type="project" value="TreeGrafter"/>
</dbReference>
<feature type="compositionally biased region" description="Polar residues" evidence="6">
    <location>
        <begin position="684"/>
        <end position="694"/>
    </location>
</feature>
<name>A0A3Q2UWX6_HAPBU</name>
<dbReference type="PROSITE" id="PS00678">
    <property type="entry name" value="WD_REPEATS_1"/>
    <property type="match status" value="1"/>
</dbReference>
<dbReference type="CDD" id="cd05529">
    <property type="entry name" value="Bromo_WDR9_I_like"/>
    <property type="match status" value="1"/>
</dbReference>
<dbReference type="Pfam" id="PF00400">
    <property type="entry name" value="WD40"/>
    <property type="match status" value="6"/>
</dbReference>
<dbReference type="InterPro" id="IPR018359">
    <property type="entry name" value="Bromodomain_CS"/>
</dbReference>
<feature type="compositionally biased region" description="Basic and acidic residues" evidence="6">
    <location>
        <begin position="1483"/>
        <end position="1497"/>
    </location>
</feature>
<dbReference type="STRING" id="8153.ENSHBUP00000002384"/>
<dbReference type="InterPro" id="IPR019775">
    <property type="entry name" value="WD40_repeat_CS"/>
</dbReference>
<feature type="repeat" description="WD" evidence="5">
    <location>
        <begin position="338"/>
        <end position="371"/>
    </location>
</feature>
<feature type="compositionally biased region" description="Basic and acidic residues" evidence="6">
    <location>
        <begin position="1843"/>
        <end position="1857"/>
    </location>
</feature>
<evidence type="ECO:0000313" key="9">
    <source>
        <dbReference type="Proteomes" id="UP000264840"/>
    </source>
</evidence>
<evidence type="ECO:0000256" key="6">
    <source>
        <dbReference type="SAM" id="MobiDB-lite"/>
    </source>
</evidence>
<keyword evidence="1 5" id="KW-0853">WD repeat</keyword>
<dbReference type="FunFam" id="1.20.920.10:FF:000066">
    <property type="entry name" value="Transcription initiation factor TFIID subunit 1"/>
    <property type="match status" value="1"/>
</dbReference>
<sequence>PIFFSELYYLISRFLTTGPCRRAAEVSWRALTLTLLYFKIVAANRHIAPNHLLQICKQIGPLLDKEVPSCVPGVHSLLGSGKQSMLRTAKDCDSERFKASSYAALHRGRPPERPLNCKKPPQLVKVHRGRELTGAQRFSSICPVSNYERMRLHRRILGHLSAVYCIAFDRTGLRIFTGSDDCLVKIWSSFDGRLHSTLRGHSAEITDLAVNYENTLIAAGSCDKTIRVWCLRTCAPVAVLQGHSGSITSLQFSPFAKGSKRYMLSTGTDATVCFWQWDANSINFSDRPHKFTERPRPGVQTVCSSFSPGGMFLATGSTDDVIRIYYLGSGSPEKISELHEHTDKVDSIQFCHSGERFVSGSRDGTARIWKLHQRQQWRCILLNMSATIPGVEPMSEEESYFKPKVTMVAWDRHDNTVITAVNNHLLKVWNSYTGQLLHILKGHEAEVFVLEPHPFDPRIILSAGHDGNVFIWDLLRGTNTQHYFNMIEGQGHGAVFDCKFTPDGQRFACTDSHGHLLIFGFGSSKPYEKLPDQVFFHTDYRPLIRDANGFVLDEQTQQAPHLMPPPFLVDVDGNPHPPRYQRLVPGRENIAAEHLVPQLGYVATSDGEVVEQVISQQTAEPEEVAVRRSSLLDEAIRQLQEQQDRQNQPETGAVPEGPAEAQDVQSPPNVGLRRSGQVEGVRQMHQNAPRSQMATERDLQAWRRRVVVPELPHSSYRYNMCQDVSFHTSSEYSDWTADAGINLQPSTPLSSRKRVRRRLSSSEEEEEENEEEEEKQQSDEEERPKKKGKEKAKKAKNKFPRRPKPRPSINREVSNEFRPSPWITDVIPRKSPFVPQMGDEVIYFRQGHEAYVEAVSRSELYDINLEKQPWKRMELRDQEFVKITGIKYEVCPPTLCCLKLTLIDHGTGKITDKSFSIKYHDMPDVIDFLVLRQCYDEALRRNWQPNDRFRSVIDDAWWFGTIICQEPYQPQYPDSLFQCFKVKWDNGETEKLSPWDVEPIQDDGTKEGGGIPVTAEEMRELMYKPLPGEWGERSRDEECERLIASIDQLITVEIAAPFSGPVDLVQYPSYCTVIAYPTDLGTIRLRLINRFYRRLSALIWDARYIAHNARTFNEPRSKIAHSAKIITNVLQKFVKYVNPSCTDIMEIYNEVEEMDDDDEVSLNHLTSSLCKVLPDRDAWKEQCKSLLNYILECEDSEPFRQPVDPQNYPDYHDIIDTPMDFGTVKRTLEEDRYENPTELCKDTRLIFANAKAYTPNKRSKIYSMTLRLSAFFEERIRTIISEYKTAVKSSNRLRRSQRFRKKILQQQQDHPDTRSECCSSPETFHFSFARYRSELKKMSSSVAFLDCANAAVEVALNSSMFYSFPTGTLSRVNGHSAKHHTPKSNSEQEETSGESSGETEEEEQQPPVSQKPSRSTAAAPVRKSRSTSEEEEETKDIRPLSTRHKPPVSSDEEDKRPHQNGRNVEEAVHKDPKKKSKVSPSKSQDKQKSASAHKLDGAESDELCDSPKRSSPRKKRLKKGDEQDAESKRSSDESDFETRTKRLTRNRSICKRPRGDSSASQSSEQEYKPKRKSRRKRSTGSSDQESDNSENAPKRRLSLRALPKKKYISDNSFSEEDSASAKPGRQRTGNRTARESREDGYNTRVSNRTSPSETRNCVSSKRKCIYTSDSDDGDEDREKEPVSKSNKNSKSGPSKCAKKDAKRGNGNEQDTSSHSDSSEEEEEKEEEDEEHLGRSTRGKESARQPKRKRKESYSSSKHSSDSESEQSSSASENSFASSGSHSSPKRCRTRSGIGERTASRQLRQRPQRSASEEKDSDESYSKPRRKTRVNTRNRGKRTVKYNDSFRGKTKPDVNWRA</sequence>
<feature type="compositionally biased region" description="Basic residues" evidence="6">
    <location>
        <begin position="1822"/>
        <end position="1839"/>
    </location>
</feature>
<keyword evidence="2" id="KW-0677">Repeat</keyword>
<dbReference type="FunFam" id="2.130.10.10:FF:000071">
    <property type="entry name" value="Bromodomain and WD repeat domain containing 1"/>
    <property type="match status" value="1"/>
</dbReference>
<evidence type="ECO:0000256" key="2">
    <source>
        <dbReference type="ARBA" id="ARBA00022737"/>
    </source>
</evidence>
<feature type="compositionally biased region" description="Low complexity" evidence="6">
    <location>
        <begin position="1765"/>
        <end position="1782"/>
    </location>
</feature>
<dbReference type="Pfam" id="PF25437">
    <property type="entry name" value="BRWD1_N"/>
    <property type="match status" value="1"/>
</dbReference>
<dbReference type="GO" id="GO:0007010">
    <property type="term" value="P:cytoskeleton organization"/>
    <property type="evidence" value="ECO:0007669"/>
    <property type="project" value="TreeGrafter"/>
</dbReference>
<dbReference type="PRINTS" id="PR00503">
    <property type="entry name" value="BROMODOMAIN"/>
</dbReference>
<feature type="compositionally biased region" description="Basic and acidic residues" evidence="6">
    <location>
        <begin position="1632"/>
        <end position="1641"/>
    </location>
</feature>
<dbReference type="Pfam" id="PF00439">
    <property type="entry name" value="Bromodomain"/>
    <property type="match status" value="2"/>
</dbReference>
<dbReference type="Ensembl" id="ENSHBUT00000012190.1">
    <property type="protein sequence ID" value="ENSHBUP00000002384.1"/>
    <property type="gene ID" value="ENSHBUG00000003712.1"/>
</dbReference>
<feature type="compositionally biased region" description="Acidic residues" evidence="6">
    <location>
        <begin position="1718"/>
        <end position="1730"/>
    </location>
</feature>
<dbReference type="InterPro" id="IPR015943">
    <property type="entry name" value="WD40/YVTN_repeat-like_dom_sf"/>
</dbReference>
<dbReference type="CDD" id="cd00200">
    <property type="entry name" value="WD40"/>
    <property type="match status" value="1"/>
</dbReference>
<dbReference type="SMART" id="SM00297">
    <property type="entry name" value="BROMO"/>
    <property type="match status" value="2"/>
</dbReference>
<feature type="repeat" description="WD" evidence="5">
    <location>
        <begin position="240"/>
        <end position="276"/>
    </location>
</feature>
<feature type="compositionally biased region" description="Basic residues" evidence="6">
    <location>
        <begin position="1541"/>
        <end position="1552"/>
    </location>
</feature>
<evidence type="ECO:0000313" key="8">
    <source>
        <dbReference type="Ensembl" id="ENSHBUP00000002384.1"/>
    </source>
</evidence>
<dbReference type="GO" id="GO:0006357">
    <property type="term" value="P:regulation of transcription by RNA polymerase II"/>
    <property type="evidence" value="ECO:0007669"/>
    <property type="project" value="TreeGrafter"/>
</dbReference>
<dbReference type="InterPro" id="IPR057452">
    <property type="entry name" value="BRWD/PHIP_N"/>
</dbReference>
<feature type="region of interest" description="Disordered" evidence="6">
    <location>
        <begin position="1373"/>
        <end position="1857"/>
    </location>
</feature>
<dbReference type="SMART" id="SM00320">
    <property type="entry name" value="WD40"/>
    <property type="match status" value="8"/>
</dbReference>
<dbReference type="PANTHER" id="PTHR16266:SF26">
    <property type="entry name" value="BROMODOMAIN AND WD REPEAT-CONTAINING PROTEIN 1"/>
    <property type="match status" value="1"/>
</dbReference>
<keyword evidence="9" id="KW-1185">Reference proteome</keyword>
<feature type="region of interest" description="Disordered" evidence="6">
    <location>
        <begin position="640"/>
        <end position="697"/>
    </location>
</feature>
<evidence type="ECO:0000259" key="7">
    <source>
        <dbReference type="PROSITE" id="PS50014"/>
    </source>
</evidence>
<feature type="repeat" description="WD" evidence="5">
    <location>
        <begin position="156"/>
        <end position="197"/>
    </location>
</feature>
<evidence type="ECO:0000256" key="1">
    <source>
        <dbReference type="ARBA" id="ARBA00022574"/>
    </source>
</evidence>
<reference evidence="8" key="1">
    <citation type="submission" date="2025-08" db="UniProtKB">
        <authorList>
            <consortium name="Ensembl"/>
        </authorList>
    </citation>
    <scope>IDENTIFICATION</scope>
</reference>
<feature type="compositionally biased region" description="Acidic residues" evidence="6">
    <location>
        <begin position="1387"/>
        <end position="1404"/>
    </location>
</feature>
<dbReference type="InterPro" id="IPR001680">
    <property type="entry name" value="WD40_rpt"/>
</dbReference>
<dbReference type="PROSITE" id="PS50014">
    <property type="entry name" value="BROMODOMAIN_2"/>
    <property type="match status" value="2"/>
</dbReference>
<feature type="repeat" description="WD" evidence="5">
    <location>
        <begin position="198"/>
        <end position="239"/>
    </location>
</feature>
<dbReference type="InterPro" id="IPR057451">
    <property type="entry name" value="BRWD/PHIP_AD"/>
</dbReference>
<accession>A0A3Q2UWX6</accession>
<evidence type="ECO:0000256" key="3">
    <source>
        <dbReference type="ARBA" id="ARBA00023117"/>
    </source>
</evidence>
<feature type="compositionally biased region" description="Basic residues" evidence="6">
    <location>
        <begin position="785"/>
        <end position="805"/>
    </location>
</feature>
<organism evidence="8 9">
    <name type="scientific">Haplochromis burtoni</name>
    <name type="common">Burton's mouthbrooder</name>
    <name type="synonym">Chromis burtoni</name>
    <dbReference type="NCBI Taxonomy" id="8153"/>
    <lineage>
        <taxon>Eukaryota</taxon>
        <taxon>Metazoa</taxon>
        <taxon>Chordata</taxon>
        <taxon>Craniata</taxon>
        <taxon>Vertebrata</taxon>
        <taxon>Euteleostomi</taxon>
        <taxon>Actinopterygii</taxon>
        <taxon>Neopterygii</taxon>
        <taxon>Teleostei</taxon>
        <taxon>Neoteleostei</taxon>
        <taxon>Acanthomorphata</taxon>
        <taxon>Ovalentaria</taxon>
        <taxon>Cichlomorphae</taxon>
        <taxon>Cichliformes</taxon>
        <taxon>Cichlidae</taxon>
        <taxon>African cichlids</taxon>
        <taxon>Pseudocrenilabrinae</taxon>
        <taxon>Haplochromini</taxon>
        <taxon>Haplochromis</taxon>
    </lineage>
</organism>
<feature type="compositionally biased region" description="Polar residues" evidence="6">
    <location>
        <begin position="1406"/>
        <end position="1416"/>
    </location>
</feature>
<dbReference type="GO" id="GO:0008360">
    <property type="term" value="P:regulation of cell shape"/>
    <property type="evidence" value="ECO:0007669"/>
    <property type="project" value="TreeGrafter"/>
</dbReference>
<reference evidence="8" key="2">
    <citation type="submission" date="2025-09" db="UniProtKB">
        <authorList>
            <consortium name="Ensembl"/>
        </authorList>
    </citation>
    <scope>IDENTIFICATION</scope>
</reference>
<feature type="domain" description="Bromo" evidence="7">
    <location>
        <begin position="1050"/>
        <end position="1120"/>
    </location>
</feature>
<feature type="compositionally biased region" description="Basic and acidic residues" evidence="6">
    <location>
        <begin position="1731"/>
        <end position="1743"/>
    </location>
</feature>
<dbReference type="FunFam" id="1.20.920.10:FF:000017">
    <property type="entry name" value="Bromodomain and WD repeat domain containing 1"/>
    <property type="match status" value="1"/>
</dbReference>
<feature type="compositionally biased region" description="Basic residues" evidence="6">
    <location>
        <begin position="1594"/>
        <end position="1606"/>
    </location>
</feature>
<dbReference type="InterPro" id="IPR036322">
    <property type="entry name" value="WD40_repeat_dom_sf"/>
</dbReference>
<dbReference type="InterPro" id="IPR036427">
    <property type="entry name" value="Bromodomain-like_sf"/>
</dbReference>
<proteinExistence type="predicted"/>